<name>A0A1I8FFW7_9PLAT</name>
<dbReference type="AlphaFoldDB" id="A0A1I8FFW7"/>
<reference evidence="2" key="1">
    <citation type="submission" date="2016-11" db="UniProtKB">
        <authorList>
            <consortium name="WormBaseParasite"/>
        </authorList>
    </citation>
    <scope>IDENTIFICATION</scope>
</reference>
<keyword evidence="1" id="KW-1185">Reference proteome</keyword>
<organism evidence="1 2">
    <name type="scientific">Macrostomum lignano</name>
    <dbReference type="NCBI Taxonomy" id="282301"/>
    <lineage>
        <taxon>Eukaryota</taxon>
        <taxon>Metazoa</taxon>
        <taxon>Spiralia</taxon>
        <taxon>Lophotrochozoa</taxon>
        <taxon>Platyhelminthes</taxon>
        <taxon>Rhabditophora</taxon>
        <taxon>Macrostomorpha</taxon>
        <taxon>Macrostomida</taxon>
        <taxon>Macrostomidae</taxon>
        <taxon>Macrostomum</taxon>
    </lineage>
</organism>
<protein>
    <submittedName>
        <fullName evidence="2">ACOX domain-containing protein</fullName>
    </submittedName>
</protein>
<dbReference type="Proteomes" id="UP000095280">
    <property type="component" value="Unplaced"/>
</dbReference>
<sequence>FLHKLCMEPVLLDSIESMKEAGPRYNQLQTSLAALQKSLNETLFEFVLHDLKNLDSSAQTPRKLIRTVCRMLELDESRATRTRCSSPLYLTEYLMHLLTSLGIPCFTYLGNAVAQLDMEQQAHVHQIGAGGAHHVARAVADFLAIYKWPQAVHHRFEADAWLAGCY</sequence>
<proteinExistence type="predicted"/>
<evidence type="ECO:0000313" key="2">
    <source>
        <dbReference type="WBParaSite" id="maker-unitig_32425-snap-gene-0.1-mRNA-1"/>
    </source>
</evidence>
<dbReference type="WBParaSite" id="maker-unitig_32425-snap-gene-0.1-mRNA-1">
    <property type="protein sequence ID" value="maker-unitig_32425-snap-gene-0.1-mRNA-1"/>
    <property type="gene ID" value="maker-unitig_32425-snap-gene-0.1"/>
</dbReference>
<accession>A0A1I8FFW7</accession>
<evidence type="ECO:0000313" key="1">
    <source>
        <dbReference type="Proteomes" id="UP000095280"/>
    </source>
</evidence>